<reference evidence="2 3" key="1">
    <citation type="submission" date="2016-10" db="EMBL/GenBank/DDBJ databases">
        <authorList>
            <person name="de Groot N.N."/>
        </authorList>
    </citation>
    <scope>NUCLEOTIDE SEQUENCE [LARGE SCALE GENOMIC DNA]</scope>
    <source>
        <strain evidence="2 3">CGMCC 1.7005</strain>
    </source>
</reference>
<accession>A0A1I6XEP6</accession>
<sequence length="66" mass="7532">MQSPKDNQQIYTKRRINLFLMIGIFILFYVFLVNAHNGDEGESIIAAGALVAMSIFTFSLIYFNKP</sequence>
<gene>
    <name evidence="2" type="ORF">SAMN05216474_0133</name>
</gene>
<keyword evidence="1" id="KW-0812">Transmembrane</keyword>
<keyword evidence="1" id="KW-0472">Membrane</keyword>
<dbReference type="AlphaFoldDB" id="A0A1I6XEP6"/>
<protein>
    <submittedName>
        <fullName evidence="2">Uncharacterized protein</fullName>
    </submittedName>
</protein>
<feature type="transmembrane region" description="Helical" evidence="1">
    <location>
        <begin position="44"/>
        <end position="63"/>
    </location>
</feature>
<name>A0A1I6XEP6_9FLAO</name>
<dbReference type="RefSeq" id="WP_090245173.1">
    <property type="nucleotide sequence ID" value="NZ_FPAS01000001.1"/>
</dbReference>
<dbReference type="EMBL" id="FPAS01000001">
    <property type="protein sequence ID" value="SFT36573.1"/>
    <property type="molecule type" value="Genomic_DNA"/>
</dbReference>
<evidence type="ECO:0000313" key="2">
    <source>
        <dbReference type="EMBL" id="SFT36573.1"/>
    </source>
</evidence>
<organism evidence="2 3">
    <name type="scientific">Lishizhenia tianjinensis</name>
    <dbReference type="NCBI Taxonomy" id="477690"/>
    <lineage>
        <taxon>Bacteria</taxon>
        <taxon>Pseudomonadati</taxon>
        <taxon>Bacteroidota</taxon>
        <taxon>Flavobacteriia</taxon>
        <taxon>Flavobacteriales</taxon>
        <taxon>Crocinitomicaceae</taxon>
        <taxon>Lishizhenia</taxon>
    </lineage>
</organism>
<keyword evidence="3" id="KW-1185">Reference proteome</keyword>
<proteinExistence type="predicted"/>
<keyword evidence="1" id="KW-1133">Transmembrane helix</keyword>
<dbReference type="Proteomes" id="UP000236454">
    <property type="component" value="Unassembled WGS sequence"/>
</dbReference>
<feature type="transmembrane region" description="Helical" evidence="1">
    <location>
        <begin position="16"/>
        <end position="32"/>
    </location>
</feature>
<evidence type="ECO:0000313" key="3">
    <source>
        <dbReference type="Proteomes" id="UP000236454"/>
    </source>
</evidence>
<evidence type="ECO:0000256" key="1">
    <source>
        <dbReference type="SAM" id="Phobius"/>
    </source>
</evidence>